<reference evidence="2" key="1">
    <citation type="submission" date="2015-10" db="EMBL/GenBank/DDBJ databases">
        <authorList>
            <person name="Luecker S."/>
            <person name="Luecker S."/>
        </authorList>
    </citation>
    <scope>NUCLEOTIDE SEQUENCE [LARGE SCALE GENOMIC DNA]</scope>
</reference>
<gene>
    <name evidence="1" type="ORF">COMA2_30336</name>
</gene>
<sequence length="60" mass="6527">MEVSPRVLSVCLFGKPKFFPGTGEVTRVLSVCTVMHCIDLTVVQFVATSAQWGQAETARP</sequence>
<proteinExistence type="predicted"/>
<dbReference type="AlphaFoldDB" id="A0A0S4LLD3"/>
<accession>A0A0S4LLD3</accession>
<name>A0A0S4LLD3_9BACT</name>
<organism evidence="1 2">
    <name type="scientific">Candidatus Nitrospira nitrificans</name>
    <dbReference type="NCBI Taxonomy" id="1742973"/>
    <lineage>
        <taxon>Bacteria</taxon>
        <taxon>Pseudomonadati</taxon>
        <taxon>Nitrospirota</taxon>
        <taxon>Nitrospiria</taxon>
        <taxon>Nitrospirales</taxon>
        <taxon>Nitrospiraceae</taxon>
        <taxon>Nitrospira</taxon>
    </lineage>
</organism>
<evidence type="ECO:0000313" key="2">
    <source>
        <dbReference type="Proteomes" id="UP000198736"/>
    </source>
</evidence>
<keyword evidence="2" id="KW-1185">Reference proteome</keyword>
<dbReference type="STRING" id="1742973.COMA2_30336"/>
<dbReference type="Proteomes" id="UP000198736">
    <property type="component" value="Unassembled WGS sequence"/>
</dbReference>
<evidence type="ECO:0000313" key="1">
    <source>
        <dbReference type="EMBL" id="CUS37562.1"/>
    </source>
</evidence>
<dbReference type="EMBL" id="CZPZ01000023">
    <property type="protein sequence ID" value="CUS37562.1"/>
    <property type="molecule type" value="Genomic_DNA"/>
</dbReference>
<protein>
    <submittedName>
        <fullName evidence="1">Uncharacterized protein</fullName>
    </submittedName>
</protein>